<dbReference type="SUPFAM" id="SSF52540">
    <property type="entry name" value="P-loop containing nucleoside triphosphate hydrolases"/>
    <property type="match status" value="1"/>
</dbReference>
<organism evidence="1 2">
    <name type="scientific">Sediminicoccus rosea</name>
    <dbReference type="NCBI Taxonomy" id="1225128"/>
    <lineage>
        <taxon>Bacteria</taxon>
        <taxon>Pseudomonadati</taxon>
        <taxon>Pseudomonadota</taxon>
        <taxon>Alphaproteobacteria</taxon>
        <taxon>Acetobacterales</taxon>
        <taxon>Roseomonadaceae</taxon>
        <taxon>Sediminicoccus</taxon>
    </lineage>
</organism>
<evidence type="ECO:0000313" key="1">
    <source>
        <dbReference type="EMBL" id="WPB83591.1"/>
    </source>
</evidence>
<gene>
    <name evidence="1" type="ORF">R9Z33_15935</name>
</gene>
<protein>
    <submittedName>
        <fullName evidence="1">Uncharacterized protein</fullName>
    </submittedName>
</protein>
<evidence type="ECO:0000313" key="2">
    <source>
        <dbReference type="Proteomes" id="UP001305521"/>
    </source>
</evidence>
<proteinExistence type="predicted"/>
<sequence>MTHASDHPEIEALWRGIAGAGSVAIAAAQPGEGTSMVAEAIWRRAEHSGRTALLVHLNGNKPGAEPGRLERMGNHPLGEIGAPDAAQVAAWREPARLREAIAEWRRDWDLVVLDASPVLARGAQSLPGLTAAAAAEATLLVVLAGRTAASALREARERLRVSGATLVGVALNDRDNPSLAMELERQVARIGRVLPGLAARLTRAVRGSALLGLRV</sequence>
<dbReference type="InterPro" id="IPR027417">
    <property type="entry name" value="P-loop_NTPase"/>
</dbReference>
<dbReference type="EMBL" id="CP137852">
    <property type="protein sequence ID" value="WPB83591.1"/>
    <property type="molecule type" value="Genomic_DNA"/>
</dbReference>
<dbReference type="Gene3D" id="3.40.50.300">
    <property type="entry name" value="P-loop containing nucleotide triphosphate hydrolases"/>
    <property type="match status" value="1"/>
</dbReference>
<dbReference type="PANTHER" id="PTHR32309:SF31">
    <property type="entry name" value="CAPSULAR EXOPOLYSACCHARIDE FAMILY"/>
    <property type="match status" value="1"/>
</dbReference>
<dbReference type="Proteomes" id="UP001305521">
    <property type="component" value="Chromosome"/>
</dbReference>
<keyword evidence="2" id="KW-1185">Reference proteome</keyword>
<dbReference type="PANTHER" id="PTHR32309">
    <property type="entry name" value="TYROSINE-PROTEIN KINASE"/>
    <property type="match status" value="1"/>
</dbReference>
<name>A0ABZ0PDK3_9PROT</name>
<reference evidence="1 2" key="1">
    <citation type="submission" date="2023-11" db="EMBL/GenBank/DDBJ databases">
        <title>Arctic aerobic anoxygenic photoheterotroph Sediminicoccus rosea KRV36 adapts its photosynthesis to long days of polar summer.</title>
        <authorList>
            <person name="Tomasch J."/>
            <person name="Kopejtka K."/>
            <person name="Bily T."/>
            <person name="Gardiner A.T."/>
            <person name="Gardian Z."/>
            <person name="Shivaramu S."/>
            <person name="Koblizek M."/>
            <person name="Engelhardt F."/>
            <person name="Kaftan D."/>
        </authorList>
    </citation>
    <scope>NUCLEOTIDE SEQUENCE [LARGE SCALE GENOMIC DNA]</scope>
    <source>
        <strain evidence="1 2">R-30</strain>
    </source>
</reference>
<dbReference type="RefSeq" id="WP_318647565.1">
    <property type="nucleotide sequence ID" value="NZ_CP137852.1"/>
</dbReference>
<accession>A0ABZ0PDK3</accession>
<dbReference type="InterPro" id="IPR050445">
    <property type="entry name" value="Bact_polysacc_biosynth/exp"/>
</dbReference>